<proteinExistence type="predicted"/>
<gene>
    <name evidence="2" type="ORF">DPRO_2974</name>
</gene>
<evidence type="ECO:0000313" key="3">
    <source>
        <dbReference type="Proteomes" id="UP000219215"/>
    </source>
</evidence>
<dbReference type="Proteomes" id="UP000219215">
    <property type="component" value="Chromosome DPRO"/>
</dbReference>
<accession>A0A2C8FBG5</accession>
<protein>
    <submittedName>
        <fullName evidence="2">Uncharacterized protein</fullName>
    </submittedName>
</protein>
<evidence type="ECO:0000313" key="2">
    <source>
        <dbReference type="EMBL" id="SOB59884.1"/>
    </source>
</evidence>
<dbReference type="RefSeq" id="WP_097012684.1">
    <property type="nucleotide sequence ID" value="NZ_LT907975.1"/>
</dbReference>
<dbReference type="AlphaFoldDB" id="A0A2C8FBG5"/>
<keyword evidence="3" id="KW-1185">Reference proteome</keyword>
<feature type="region of interest" description="Disordered" evidence="1">
    <location>
        <begin position="21"/>
        <end position="46"/>
    </location>
</feature>
<dbReference type="OrthoDB" id="5456005at2"/>
<dbReference type="EMBL" id="LT907975">
    <property type="protein sequence ID" value="SOB59884.1"/>
    <property type="molecule type" value="Genomic_DNA"/>
</dbReference>
<dbReference type="KEGG" id="pprf:DPRO_2974"/>
<sequence>MTTSSIGSSVYSETSSLLKQLAEQTGTETSTTKASEQTANSRVMSSMGSEIQRYLEDIPKGSDGKLSFREVEEYRKQLEVTWDASVMADLEALGVDISKEFPLTYDPVTGKVTTAEGHPNKETIDKYFEDNPEKVDEFNKIIQLGKLTKVSENQLTNTELKQSLQQQAMSWWYEDNSDPTNWFKGGGLMLGYGQSYTGLNLTV</sequence>
<organism evidence="2 3">
    <name type="scientific">Pseudodesulfovibrio profundus</name>
    <dbReference type="NCBI Taxonomy" id="57320"/>
    <lineage>
        <taxon>Bacteria</taxon>
        <taxon>Pseudomonadati</taxon>
        <taxon>Thermodesulfobacteriota</taxon>
        <taxon>Desulfovibrionia</taxon>
        <taxon>Desulfovibrionales</taxon>
        <taxon>Desulfovibrionaceae</taxon>
    </lineage>
</organism>
<name>A0A2C8FBG5_9BACT</name>
<reference evidence="3" key="1">
    <citation type="submission" date="2017-09" db="EMBL/GenBank/DDBJ databases">
        <authorList>
            <person name="Regsiter A."/>
            <person name="William W."/>
        </authorList>
    </citation>
    <scope>NUCLEOTIDE SEQUENCE [LARGE SCALE GENOMIC DNA]</scope>
    <source>
        <strain evidence="3">500-1</strain>
    </source>
</reference>
<evidence type="ECO:0000256" key="1">
    <source>
        <dbReference type="SAM" id="MobiDB-lite"/>
    </source>
</evidence>